<sequence length="120" mass="13709">MIATMYKRRMKAAFALSSIVMLIGISVFFIDRPNSLQNWLNLSSIGIVGLFLFFTGVSNQIKYNKVKDIQIHESKASLLELDHLVLKKDLGFFLVSYCLKKAAILLERLSQSVFLLFFTQ</sequence>
<organism evidence="2 3">
    <name type="scientific">Aeribacillus pallidus</name>
    <dbReference type="NCBI Taxonomy" id="33936"/>
    <lineage>
        <taxon>Bacteria</taxon>
        <taxon>Bacillati</taxon>
        <taxon>Bacillota</taxon>
        <taxon>Bacilli</taxon>
        <taxon>Bacillales</taxon>
        <taxon>Bacillaceae</taxon>
        <taxon>Aeribacillus</taxon>
    </lineage>
</organism>
<name>A0A223E7G9_9BACI</name>
<reference evidence="2 3" key="1">
    <citation type="submission" date="2016-10" db="EMBL/GenBank/DDBJ databases">
        <title>The whole genome sequencing and assembly of Aeribacillus pallidus KCTC3564 strain.</title>
        <authorList>
            <person name="Lee Y.-J."/>
            <person name="Park M.-K."/>
            <person name="Yi H."/>
            <person name="Bahn Y.-S."/>
            <person name="Kim J.F."/>
            <person name="Lee D.-W."/>
        </authorList>
    </citation>
    <scope>NUCLEOTIDE SEQUENCE [LARGE SCALE GENOMIC DNA]</scope>
    <source>
        <strain evidence="2 3">KCTC3564</strain>
    </source>
</reference>
<dbReference type="KEGG" id="apak:AP3564_14105"/>
<evidence type="ECO:0000313" key="2">
    <source>
        <dbReference type="EMBL" id="ASS91196.1"/>
    </source>
</evidence>
<keyword evidence="1" id="KW-0472">Membrane</keyword>
<gene>
    <name evidence="2" type="ORF">AP3564_14105</name>
</gene>
<dbReference type="EMBL" id="CP017703">
    <property type="protein sequence ID" value="ASS91196.1"/>
    <property type="molecule type" value="Genomic_DNA"/>
</dbReference>
<protein>
    <submittedName>
        <fullName evidence="2">Uncharacterized protein</fullName>
    </submittedName>
</protein>
<dbReference type="AlphaFoldDB" id="A0A223E7G9"/>
<keyword evidence="1" id="KW-0812">Transmembrane</keyword>
<proteinExistence type="predicted"/>
<accession>A0A223E7G9</accession>
<feature type="transmembrane region" description="Helical" evidence="1">
    <location>
        <begin position="12"/>
        <end position="30"/>
    </location>
</feature>
<keyword evidence="1" id="KW-1133">Transmembrane helix</keyword>
<dbReference type="RefSeq" id="WP_094245801.1">
    <property type="nucleotide sequence ID" value="NZ_CP017703.1"/>
</dbReference>
<feature type="transmembrane region" description="Helical" evidence="1">
    <location>
        <begin position="36"/>
        <end position="57"/>
    </location>
</feature>
<evidence type="ECO:0000256" key="1">
    <source>
        <dbReference type="SAM" id="Phobius"/>
    </source>
</evidence>
<evidence type="ECO:0000313" key="3">
    <source>
        <dbReference type="Proteomes" id="UP000214606"/>
    </source>
</evidence>
<dbReference type="Proteomes" id="UP000214606">
    <property type="component" value="Chromosome"/>
</dbReference>